<dbReference type="Proteomes" id="UP001165060">
    <property type="component" value="Unassembled WGS sequence"/>
</dbReference>
<evidence type="ECO:0000313" key="3">
    <source>
        <dbReference type="Proteomes" id="UP001165060"/>
    </source>
</evidence>
<feature type="region of interest" description="Disordered" evidence="1">
    <location>
        <begin position="320"/>
        <end position="351"/>
    </location>
</feature>
<dbReference type="InterPro" id="IPR036770">
    <property type="entry name" value="Ankyrin_rpt-contain_sf"/>
</dbReference>
<protein>
    <recommendedName>
        <fullName evidence="4">Ankyrin repeat protein</fullName>
    </recommendedName>
</protein>
<evidence type="ECO:0000313" key="2">
    <source>
        <dbReference type="EMBL" id="GMI32559.1"/>
    </source>
</evidence>
<sequence length="351" mass="39936">MADQPDDVDWPAYARPASPSKAFVEKLDPETWPETYHEDLRAHGKWDGFAPHTEDKVLGPVFGPILVKEDSKNAERKALRSRQRAQTEAMEEAQQKEDHDDQEEEDLESSSLLQLCRAKKWDAAQELIERTKSDAETLSILVFYTQNGESPLTVACEESAPYELVKTIIRASKSDPRGRNVCDTAQRQLSPLHHLAKHSSCIPTIKLVIRTSPGNLTKKTNNQTPLQVAKACNFNLDYYSRDWWEAVVELLEKAEYHYESKSKDGADIIKAYESSYNEKYEECELGMQEAMSEEQKYWKRVNDYVALKALERKEAERIEMEEAERRRRKEAADAATAAAAAVPLPASPTKS</sequence>
<evidence type="ECO:0008006" key="4">
    <source>
        <dbReference type="Google" id="ProtNLM"/>
    </source>
</evidence>
<reference evidence="2 3" key="1">
    <citation type="journal article" date="2023" name="Commun. Biol.">
        <title>Genome analysis of Parmales, the sister group of diatoms, reveals the evolutionary specialization of diatoms from phago-mixotrophs to photoautotrophs.</title>
        <authorList>
            <person name="Ban H."/>
            <person name="Sato S."/>
            <person name="Yoshikawa S."/>
            <person name="Yamada K."/>
            <person name="Nakamura Y."/>
            <person name="Ichinomiya M."/>
            <person name="Sato N."/>
            <person name="Blanc-Mathieu R."/>
            <person name="Endo H."/>
            <person name="Kuwata A."/>
            <person name="Ogata H."/>
        </authorList>
    </citation>
    <scope>NUCLEOTIDE SEQUENCE [LARGE SCALE GENOMIC DNA]</scope>
</reference>
<dbReference type="Gene3D" id="1.25.40.20">
    <property type="entry name" value="Ankyrin repeat-containing domain"/>
    <property type="match status" value="1"/>
</dbReference>
<feature type="region of interest" description="Disordered" evidence="1">
    <location>
        <begin position="73"/>
        <end position="109"/>
    </location>
</feature>
<comment type="caution">
    <text evidence="2">The sequence shown here is derived from an EMBL/GenBank/DDBJ whole genome shotgun (WGS) entry which is preliminary data.</text>
</comment>
<proteinExistence type="predicted"/>
<dbReference type="EMBL" id="BRYB01001741">
    <property type="protein sequence ID" value="GMI32559.1"/>
    <property type="molecule type" value="Genomic_DNA"/>
</dbReference>
<name>A0ABQ6MUB0_9STRA</name>
<accession>A0ABQ6MUB0</accession>
<keyword evidence="3" id="KW-1185">Reference proteome</keyword>
<evidence type="ECO:0000256" key="1">
    <source>
        <dbReference type="SAM" id="MobiDB-lite"/>
    </source>
</evidence>
<gene>
    <name evidence="2" type="ORF">TeGR_g10454</name>
</gene>
<organism evidence="2 3">
    <name type="scientific">Tetraparma gracilis</name>
    <dbReference type="NCBI Taxonomy" id="2962635"/>
    <lineage>
        <taxon>Eukaryota</taxon>
        <taxon>Sar</taxon>
        <taxon>Stramenopiles</taxon>
        <taxon>Ochrophyta</taxon>
        <taxon>Bolidophyceae</taxon>
        <taxon>Parmales</taxon>
        <taxon>Triparmaceae</taxon>
        <taxon>Tetraparma</taxon>
    </lineage>
</organism>